<evidence type="ECO:0000313" key="12">
    <source>
        <dbReference type="EMBL" id="OXT00744.1"/>
    </source>
</evidence>
<dbReference type="RefSeq" id="WP_094077563.1">
    <property type="nucleotide sequence ID" value="NZ_NBYO01000002.1"/>
</dbReference>
<dbReference type="PANTHER" id="PTHR35011">
    <property type="entry name" value="2,3-DIKETO-L-GULONATE TRAP TRANSPORTER SMALL PERMEASE PROTEIN YIAM"/>
    <property type="match status" value="1"/>
</dbReference>
<keyword evidence="3" id="KW-1003">Cell membrane</keyword>
<evidence type="ECO:0000256" key="10">
    <source>
        <dbReference type="SAM" id="MobiDB-lite"/>
    </source>
</evidence>
<evidence type="ECO:0000256" key="5">
    <source>
        <dbReference type="ARBA" id="ARBA00022692"/>
    </source>
</evidence>
<feature type="transmembrane region" description="Helical" evidence="9">
    <location>
        <begin position="62"/>
        <end position="80"/>
    </location>
</feature>
<comment type="similarity">
    <text evidence="8 9">Belongs to the TRAP transporter small permease family.</text>
</comment>
<evidence type="ECO:0000259" key="11">
    <source>
        <dbReference type="Pfam" id="PF04290"/>
    </source>
</evidence>
<evidence type="ECO:0000256" key="2">
    <source>
        <dbReference type="ARBA" id="ARBA00022448"/>
    </source>
</evidence>
<comment type="caution">
    <text evidence="12">The sequence shown here is derived from an EMBL/GenBank/DDBJ whole genome shotgun (WGS) entry which is preliminary data.</text>
</comment>
<comment type="subunit">
    <text evidence="9">The complex comprises the extracytoplasmic solute receptor protein and the two transmembrane proteins.</text>
</comment>
<feature type="transmembrane region" description="Helical" evidence="9">
    <location>
        <begin position="101"/>
        <end position="123"/>
    </location>
</feature>
<dbReference type="Pfam" id="PF04290">
    <property type="entry name" value="DctQ"/>
    <property type="match status" value="1"/>
</dbReference>
<feature type="compositionally biased region" description="Acidic residues" evidence="10">
    <location>
        <begin position="201"/>
        <end position="211"/>
    </location>
</feature>
<dbReference type="PANTHER" id="PTHR35011:SF4">
    <property type="entry name" value="SLL1102 PROTEIN"/>
    <property type="match status" value="1"/>
</dbReference>
<evidence type="ECO:0000256" key="1">
    <source>
        <dbReference type="ARBA" id="ARBA00004429"/>
    </source>
</evidence>
<comment type="function">
    <text evidence="9">Part of the tripartite ATP-independent periplasmic (TRAP) transport system.</text>
</comment>
<sequence length="211" mass="23222">MALLIGLSSIIDAITRFIGKAVSWLVLVAVLVSAYNATVRYLGGSVPDWVPIPRASNALLELQWYLYGAVFLMAAAWTLQDNEHIRIDLVSNRLSRRTRDIIDLCGHLLALLPFAGLLIWLAWPWFWRSYNSGEISGNANGLILWPAKLILLVGFIMLFAQGVSEAIKRLAVLRGDMEDPHLDDSDLPPAVAEMEKGGGLNDDDDIGGSRP</sequence>
<evidence type="ECO:0000313" key="13">
    <source>
        <dbReference type="Proteomes" id="UP000215405"/>
    </source>
</evidence>
<keyword evidence="6 9" id="KW-1133">Transmembrane helix</keyword>
<dbReference type="EMBL" id="NBYO01000002">
    <property type="protein sequence ID" value="OXT00744.1"/>
    <property type="molecule type" value="Genomic_DNA"/>
</dbReference>
<evidence type="ECO:0000256" key="3">
    <source>
        <dbReference type="ARBA" id="ARBA00022475"/>
    </source>
</evidence>
<feature type="domain" description="Tripartite ATP-independent periplasmic transporters DctQ component" evidence="11">
    <location>
        <begin position="61"/>
        <end position="170"/>
    </location>
</feature>
<evidence type="ECO:0000256" key="9">
    <source>
        <dbReference type="RuleBase" id="RU369079"/>
    </source>
</evidence>
<feature type="transmembrane region" description="Helical" evidence="9">
    <location>
        <begin position="143"/>
        <end position="160"/>
    </location>
</feature>
<evidence type="ECO:0000256" key="8">
    <source>
        <dbReference type="ARBA" id="ARBA00038436"/>
    </source>
</evidence>
<dbReference type="AlphaFoldDB" id="A0A231UXY3"/>
<organism evidence="12 13">
    <name type="scientific">Notoacmeibacter marinus</name>
    <dbReference type="NCBI Taxonomy" id="1876515"/>
    <lineage>
        <taxon>Bacteria</taxon>
        <taxon>Pseudomonadati</taxon>
        <taxon>Pseudomonadota</taxon>
        <taxon>Alphaproteobacteria</taxon>
        <taxon>Hyphomicrobiales</taxon>
        <taxon>Notoacmeibacteraceae</taxon>
        <taxon>Notoacmeibacter</taxon>
    </lineage>
</organism>
<keyword evidence="4 9" id="KW-0997">Cell inner membrane</keyword>
<keyword evidence="12" id="KW-0762">Sugar transport</keyword>
<evidence type="ECO:0000256" key="7">
    <source>
        <dbReference type="ARBA" id="ARBA00023136"/>
    </source>
</evidence>
<gene>
    <name evidence="12" type="ORF">B7H23_11735</name>
</gene>
<dbReference type="GO" id="GO:0022857">
    <property type="term" value="F:transmembrane transporter activity"/>
    <property type="evidence" value="ECO:0007669"/>
    <property type="project" value="UniProtKB-UniRule"/>
</dbReference>
<proteinExistence type="inferred from homology"/>
<accession>A0A231UXY3</accession>
<reference evidence="13" key="1">
    <citation type="journal article" date="2017" name="Int. J. Syst. Evol. Microbiol.">
        <title>Notoacmeibacter marinus gen. nov., sp. nov., isolated from the gut of a limpet and proposal of Notoacmeibacteraceae fam. nov. in the order Rhizobiales of the class Alphaproteobacteria.</title>
        <authorList>
            <person name="Huang Z."/>
            <person name="Guo F."/>
            <person name="Lai Q."/>
        </authorList>
    </citation>
    <scope>NUCLEOTIDE SEQUENCE [LARGE SCALE GENOMIC DNA]</scope>
    <source>
        <strain evidence="13">XMTR2A4</strain>
    </source>
</reference>
<dbReference type="InterPro" id="IPR055348">
    <property type="entry name" value="DctQ"/>
</dbReference>
<keyword evidence="2 9" id="KW-0813">Transport</keyword>
<keyword evidence="13" id="KW-1185">Reference proteome</keyword>
<protein>
    <recommendedName>
        <fullName evidence="9">TRAP transporter small permease protein</fullName>
    </recommendedName>
</protein>
<evidence type="ECO:0000256" key="6">
    <source>
        <dbReference type="ARBA" id="ARBA00022989"/>
    </source>
</evidence>
<name>A0A231UXY3_9HYPH</name>
<dbReference type="Proteomes" id="UP000215405">
    <property type="component" value="Unassembled WGS sequence"/>
</dbReference>
<feature type="region of interest" description="Disordered" evidence="10">
    <location>
        <begin position="181"/>
        <end position="211"/>
    </location>
</feature>
<dbReference type="GO" id="GO:0005886">
    <property type="term" value="C:plasma membrane"/>
    <property type="evidence" value="ECO:0007669"/>
    <property type="project" value="UniProtKB-SubCell"/>
</dbReference>
<comment type="subcellular location">
    <subcellularLocation>
        <location evidence="1 9">Cell inner membrane</location>
        <topology evidence="1 9">Multi-pass membrane protein</topology>
    </subcellularLocation>
</comment>
<keyword evidence="7 9" id="KW-0472">Membrane</keyword>
<feature type="transmembrane region" description="Helical" evidence="9">
    <location>
        <begin position="21"/>
        <end position="42"/>
    </location>
</feature>
<keyword evidence="5 9" id="KW-0812">Transmembrane</keyword>
<evidence type="ECO:0000256" key="4">
    <source>
        <dbReference type="ARBA" id="ARBA00022519"/>
    </source>
</evidence>
<dbReference type="InterPro" id="IPR007387">
    <property type="entry name" value="TRAP_DctQ"/>
</dbReference>